<dbReference type="PROSITE" id="PS51257">
    <property type="entry name" value="PROKAR_LIPOPROTEIN"/>
    <property type="match status" value="1"/>
</dbReference>
<organism evidence="1 2">
    <name type="scientific">Plesiocystis pacifica SIR-1</name>
    <dbReference type="NCBI Taxonomy" id="391625"/>
    <lineage>
        <taxon>Bacteria</taxon>
        <taxon>Pseudomonadati</taxon>
        <taxon>Myxococcota</taxon>
        <taxon>Polyangia</taxon>
        <taxon>Nannocystales</taxon>
        <taxon>Nannocystaceae</taxon>
        <taxon>Plesiocystis</taxon>
    </lineage>
</organism>
<gene>
    <name evidence="1" type="ORF">PPSIR1_20074</name>
</gene>
<sequence>MSRLIMFQFDLEKIAPPLSLTLGLLLAGCAGDTKPPDSGNFDDEASAGANDSGLPLPIDVGVGELDPGECIAGEKNGEDGAAWGYVHQCGGVWWGRIGFTFEGTGLDLYVPSADGWAHFGQGHEDYLESKVMACCGPHDPQLPLADQPTYAENCMLDLRQQVCMSISAGLESAIESGDIPKLKETVDLQNWIADNTTACMKGLEDTNDSPTGLKAKWEIPPAGTPWDESDFDIQDVYVEVILANLSDLYRPPAIEGAPICDSLNWNRDHLFERGLPPSGPGIDAVLESGAGMMLGPVIDPESGTPLQLGTTFASLDTSCTGLDCSRLSLSADASTNTWSLDELRLIPEPRLTAEVAGQTIVVEQSRIELYGDAKGQLGMAGGVSEYRLAAGDAQFVVRAEVAGEMVMLFAHSSTDLVAVSDSAGGWELQPFELVYTDAQGDAWTMTVSATQWL</sequence>
<evidence type="ECO:0008006" key="3">
    <source>
        <dbReference type="Google" id="ProtNLM"/>
    </source>
</evidence>
<accession>A6GGY0</accession>
<reference evidence="1 2" key="1">
    <citation type="submission" date="2007-06" db="EMBL/GenBank/DDBJ databases">
        <authorList>
            <person name="Shimkets L."/>
            <person name="Ferriera S."/>
            <person name="Johnson J."/>
            <person name="Kravitz S."/>
            <person name="Beeson K."/>
            <person name="Sutton G."/>
            <person name="Rogers Y.-H."/>
            <person name="Friedman R."/>
            <person name="Frazier M."/>
            <person name="Venter J.C."/>
        </authorList>
    </citation>
    <scope>NUCLEOTIDE SEQUENCE [LARGE SCALE GENOMIC DNA]</scope>
    <source>
        <strain evidence="1 2">SIR-1</strain>
    </source>
</reference>
<dbReference type="EMBL" id="ABCS01000112">
    <property type="protein sequence ID" value="EDM74865.1"/>
    <property type="molecule type" value="Genomic_DNA"/>
</dbReference>
<dbReference type="Proteomes" id="UP000005801">
    <property type="component" value="Unassembled WGS sequence"/>
</dbReference>
<name>A6GGY0_9BACT</name>
<proteinExistence type="predicted"/>
<comment type="caution">
    <text evidence="1">The sequence shown here is derived from an EMBL/GenBank/DDBJ whole genome shotgun (WGS) entry which is preliminary data.</text>
</comment>
<evidence type="ECO:0000313" key="1">
    <source>
        <dbReference type="EMBL" id="EDM74865.1"/>
    </source>
</evidence>
<dbReference type="AlphaFoldDB" id="A6GGY0"/>
<evidence type="ECO:0000313" key="2">
    <source>
        <dbReference type="Proteomes" id="UP000005801"/>
    </source>
</evidence>
<protein>
    <recommendedName>
        <fullName evidence="3">Lipoprotein</fullName>
    </recommendedName>
</protein>
<keyword evidence="2" id="KW-1185">Reference proteome</keyword>